<organism evidence="2 3">
    <name type="scientific">Myotis brandtii</name>
    <name type="common">Brandt's bat</name>
    <dbReference type="NCBI Taxonomy" id="109478"/>
    <lineage>
        <taxon>Eukaryota</taxon>
        <taxon>Metazoa</taxon>
        <taxon>Chordata</taxon>
        <taxon>Craniata</taxon>
        <taxon>Vertebrata</taxon>
        <taxon>Euteleostomi</taxon>
        <taxon>Mammalia</taxon>
        <taxon>Eutheria</taxon>
        <taxon>Laurasiatheria</taxon>
        <taxon>Chiroptera</taxon>
        <taxon>Yangochiroptera</taxon>
        <taxon>Vespertilionidae</taxon>
        <taxon>Myotis</taxon>
    </lineage>
</organism>
<protein>
    <recommendedName>
        <fullName evidence="1">DUF4587 domain-containing protein</fullName>
    </recommendedName>
</protein>
<accession>S7MFV5</accession>
<dbReference type="Proteomes" id="UP000052978">
    <property type="component" value="Unassembled WGS sequence"/>
</dbReference>
<dbReference type="InterPro" id="IPR027904">
    <property type="entry name" value="DUF4587"/>
</dbReference>
<evidence type="ECO:0000313" key="3">
    <source>
        <dbReference type="Proteomes" id="UP000052978"/>
    </source>
</evidence>
<dbReference type="AlphaFoldDB" id="S7MFV5"/>
<proteinExistence type="predicted"/>
<reference evidence="2 3" key="1">
    <citation type="journal article" date="2013" name="Nat. Commun.">
        <title>Genome analysis reveals insights into physiology and longevity of the Brandt's bat Myotis brandtii.</title>
        <authorList>
            <person name="Seim I."/>
            <person name="Fang X."/>
            <person name="Xiong Z."/>
            <person name="Lobanov A.V."/>
            <person name="Huang Z."/>
            <person name="Ma S."/>
            <person name="Feng Y."/>
            <person name="Turanov A.A."/>
            <person name="Zhu Y."/>
            <person name="Lenz T.L."/>
            <person name="Gerashchenko M.V."/>
            <person name="Fan D."/>
            <person name="Hee Yim S."/>
            <person name="Yao X."/>
            <person name="Jordan D."/>
            <person name="Xiong Y."/>
            <person name="Ma Y."/>
            <person name="Lyapunov A.N."/>
            <person name="Chen G."/>
            <person name="Kulakova O.I."/>
            <person name="Sun Y."/>
            <person name="Lee S.G."/>
            <person name="Bronson R.T."/>
            <person name="Moskalev A.A."/>
            <person name="Sunyaev S.R."/>
            <person name="Zhang G."/>
            <person name="Krogh A."/>
            <person name="Wang J."/>
            <person name="Gladyshev V.N."/>
        </authorList>
    </citation>
    <scope>NUCLEOTIDE SEQUENCE [LARGE SCALE GENOMIC DNA]</scope>
</reference>
<gene>
    <name evidence="2" type="ORF">D623_10031113</name>
</gene>
<sequence length="106" mass="11498">MELMLLQNAQMHQLILGRLVAAALSPWPAFSGPQEAGSVAVSCSDREWPEFLRAMWEQSVSARPGQGTPPNPTEEALVTRPDEGGHLVLRLVSMGAPQGWAGRRPL</sequence>
<evidence type="ECO:0000313" key="2">
    <source>
        <dbReference type="EMBL" id="EPQ02974.1"/>
    </source>
</evidence>
<dbReference type="Pfam" id="PF15248">
    <property type="entry name" value="DUF4587"/>
    <property type="match status" value="1"/>
</dbReference>
<name>S7MFV5_MYOBR</name>
<feature type="domain" description="DUF4587" evidence="1">
    <location>
        <begin position="1"/>
        <end position="34"/>
    </location>
</feature>
<keyword evidence="3" id="KW-1185">Reference proteome</keyword>
<dbReference type="EMBL" id="KE161298">
    <property type="protein sequence ID" value="EPQ02974.1"/>
    <property type="molecule type" value="Genomic_DNA"/>
</dbReference>
<evidence type="ECO:0000259" key="1">
    <source>
        <dbReference type="Pfam" id="PF15248"/>
    </source>
</evidence>
<dbReference type="eggNOG" id="ENOG502S6FU">
    <property type="taxonomic scope" value="Eukaryota"/>
</dbReference>